<keyword evidence="3" id="KW-1185">Reference proteome</keyword>
<protein>
    <recommendedName>
        <fullName evidence="1">Glycosyltransferase 61 catalytic domain-containing protein</fullName>
    </recommendedName>
</protein>
<gene>
    <name evidence="2" type="ORF">DPV79_28575</name>
</gene>
<evidence type="ECO:0000259" key="1">
    <source>
        <dbReference type="Pfam" id="PF04577"/>
    </source>
</evidence>
<dbReference type="RefSeq" id="WP_113047068.1">
    <property type="nucleotide sequence ID" value="NZ_QMFZ01000029.1"/>
</dbReference>
<proteinExistence type="predicted"/>
<evidence type="ECO:0000313" key="2">
    <source>
        <dbReference type="EMBL" id="RBB35359.1"/>
    </source>
</evidence>
<dbReference type="Proteomes" id="UP000252458">
    <property type="component" value="Unassembled WGS sequence"/>
</dbReference>
<dbReference type="AlphaFoldDB" id="A0A365QN64"/>
<sequence length="648" mass="72899">MDSSYLVNNFRAVDNGGESRKRSALEYAYQVSGLNCTFDQFLSKNSELVKNYVFGGEADDYYFTSMLATFEQHEADLDAFFAAVLNKIVLQLEFQTRHFISGYGPELFICDAPKSHFRVAVANASTTAGLLFGDPAEQVLPEWAGNLPHIEYNFHNIHCRYLHELGQFVESIRRKVGAVALSLPADVDQLKIAERYAALAGWVDENTTYVFCGKKTVLQSVKRKLEEKYPHAVVQSREYTLNSSAAREEKAIVLVDGLSGLPDIEIDCFDILDCSFTTAAASSNADFRNLSFAETEFFKPVEPRKVISFPPISTENTLKMTSEIQFFNDVVTIKNGSIAAQRGTVDSTYLHFAESGEIAMDAGNEIARTEMTELYRSGVNVDGIVTAKLRQARILNVAGPAMPLAFTPDVHTFFSHFILQCFPRILILRELGIPHAKIIVPHNLRAKQLAMLRLAGIADDQIVKMPPGVIVKADELIVPRAWPLAMSSFTIRIYEELLGRVVKTKRRPIKNLLISRESRRTWRNMVNYDSVRKILVDRYRFEEVKPEKLTIEEEIELFNQSKVLIGAEGAGMYASCFSQENSHVVSICDEDYMMPILGTIGRLRGFNLYHVFGESFRSGRDVDRRLPYGHCDFAVNPLDVAGLVEQLI</sequence>
<accession>A0A365QN64</accession>
<dbReference type="InterPro" id="IPR049625">
    <property type="entry name" value="Glyco_transf_61_cat"/>
</dbReference>
<evidence type="ECO:0000313" key="3">
    <source>
        <dbReference type="Proteomes" id="UP000252458"/>
    </source>
</evidence>
<dbReference type="EMBL" id="QMFZ01000029">
    <property type="protein sequence ID" value="RBB35359.1"/>
    <property type="molecule type" value="Genomic_DNA"/>
</dbReference>
<dbReference type="GO" id="GO:0016757">
    <property type="term" value="F:glycosyltransferase activity"/>
    <property type="evidence" value="ECO:0007669"/>
    <property type="project" value="InterPro"/>
</dbReference>
<comment type="caution">
    <text evidence="2">The sequence shown here is derived from an EMBL/GenBank/DDBJ whole genome shotgun (WGS) entry which is preliminary data.</text>
</comment>
<feature type="domain" description="Glycosyltransferase 61 catalytic" evidence="1">
    <location>
        <begin position="414"/>
        <end position="585"/>
    </location>
</feature>
<name>A0A365QN64_9BURK</name>
<dbReference type="Pfam" id="PF04577">
    <property type="entry name" value="Glyco_transf_61"/>
    <property type="match status" value="1"/>
</dbReference>
<organism evidence="2 3">
    <name type="scientific">Burkholderia reimsis</name>
    <dbReference type="NCBI Taxonomy" id="2234132"/>
    <lineage>
        <taxon>Bacteria</taxon>
        <taxon>Pseudomonadati</taxon>
        <taxon>Pseudomonadota</taxon>
        <taxon>Betaproteobacteria</taxon>
        <taxon>Burkholderiales</taxon>
        <taxon>Burkholderiaceae</taxon>
        <taxon>Burkholderia</taxon>
    </lineage>
</organism>
<reference evidence="2 3" key="1">
    <citation type="submission" date="2018-06" db="EMBL/GenBank/DDBJ databases">
        <title>Draft genome sequence of Burkholderia reimsis strain BE51 isolated from a French agricultural soil.</title>
        <authorList>
            <person name="Esmaeel Q."/>
        </authorList>
    </citation>
    <scope>NUCLEOTIDE SEQUENCE [LARGE SCALE GENOMIC DNA]</scope>
    <source>
        <strain evidence="2 3">BE51</strain>
    </source>
</reference>